<evidence type="ECO:0000313" key="3">
    <source>
        <dbReference type="Proteomes" id="UP000231282"/>
    </source>
</evidence>
<comment type="caution">
    <text evidence="2">The sequence shown here is derived from an EMBL/GenBank/DDBJ whole genome shotgun (WGS) entry which is preliminary data.</text>
</comment>
<proteinExistence type="predicted"/>
<evidence type="ECO:0000313" key="2">
    <source>
        <dbReference type="EMBL" id="PIS15360.1"/>
    </source>
</evidence>
<protein>
    <recommendedName>
        <fullName evidence="1">DUF362 domain-containing protein</fullName>
    </recommendedName>
</protein>
<dbReference type="InterPro" id="IPR007160">
    <property type="entry name" value="DUF362"/>
</dbReference>
<dbReference type="EMBL" id="PEZH01000008">
    <property type="protein sequence ID" value="PIS15360.1"/>
    <property type="molecule type" value="Genomic_DNA"/>
</dbReference>
<organism evidence="2 3">
    <name type="scientific">Candidatus Shapirobacteria bacterium CG09_land_8_20_14_0_10_38_17</name>
    <dbReference type="NCBI Taxonomy" id="1974884"/>
    <lineage>
        <taxon>Bacteria</taxon>
        <taxon>Candidatus Shapironibacteriota</taxon>
    </lineage>
</organism>
<reference evidence="3" key="1">
    <citation type="submission" date="2017-09" db="EMBL/GenBank/DDBJ databases">
        <title>Depth-based differentiation of microbial function through sediment-hosted aquifers and enrichment of novel symbionts in the deep terrestrial subsurface.</title>
        <authorList>
            <person name="Probst A.J."/>
            <person name="Ladd B."/>
            <person name="Jarett J.K."/>
            <person name="Geller-Mcgrath D.E."/>
            <person name="Sieber C.M.K."/>
            <person name="Emerson J.B."/>
            <person name="Anantharaman K."/>
            <person name="Thomas B.C."/>
            <person name="Malmstrom R."/>
            <person name="Stieglmeier M."/>
            <person name="Klingl A."/>
            <person name="Woyke T."/>
            <person name="Ryan C.M."/>
            <person name="Banfield J.F."/>
        </authorList>
    </citation>
    <scope>NUCLEOTIDE SEQUENCE [LARGE SCALE GENOMIC DNA]</scope>
</reference>
<feature type="domain" description="DUF362" evidence="1">
    <location>
        <begin position="40"/>
        <end position="238"/>
    </location>
</feature>
<dbReference type="AlphaFoldDB" id="A0A2H0WRS9"/>
<accession>A0A2H0WRS9</accession>
<sequence>MVCMEKVSLTKNNQSYQGTLEVIKPLKEDIENKIKNLKQIVIKINFVSAFTELATTPVETVRGFIDFIKPFYKGQIIIAEEATVGQTEEGFKKFGFEKLAKENSQVKLFNSSQSKSQKVKITFPQGEITLPLAIIYTQSPFVASITRAKTHNTVVVTLSIKNLLVGAIQNGLFSNRGKIHQGKYIHQILTKIAKYTYPQLSIIDGVIGMEGDGPTNGQPIKAGWLVASLDALLADSLATYLMGFKIEDIGYFNLLEKENQGLLFPHNQDQVEIFGPNPKELITPFKPHQTFAEQRQWKI</sequence>
<dbReference type="Pfam" id="PF04015">
    <property type="entry name" value="DUF362"/>
    <property type="match status" value="1"/>
</dbReference>
<evidence type="ECO:0000259" key="1">
    <source>
        <dbReference type="Pfam" id="PF04015"/>
    </source>
</evidence>
<gene>
    <name evidence="2" type="ORF">COT63_00345</name>
</gene>
<name>A0A2H0WRS9_9BACT</name>
<dbReference type="Proteomes" id="UP000231282">
    <property type="component" value="Unassembled WGS sequence"/>
</dbReference>